<feature type="transmembrane region" description="Helical" evidence="7">
    <location>
        <begin position="226"/>
        <end position="247"/>
    </location>
</feature>
<keyword evidence="10" id="KW-1185">Reference proteome</keyword>
<evidence type="ECO:0000256" key="4">
    <source>
        <dbReference type="ARBA" id="ARBA00022989"/>
    </source>
</evidence>
<feature type="transmembrane region" description="Helical" evidence="7">
    <location>
        <begin position="107"/>
        <end position="128"/>
    </location>
</feature>
<evidence type="ECO:0000256" key="3">
    <source>
        <dbReference type="ARBA" id="ARBA00022692"/>
    </source>
</evidence>
<accession>A0A235EQV8</accession>
<dbReference type="Proteomes" id="UP000215441">
    <property type="component" value="Unassembled WGS sequence"/>
</dbReference>
<feature type="region of interest" description="Disordered" evidence="6">
    <location>
        <begin position="35"/>
        <end position="56"/>
    </location>
</feature>
<dbReference type="GO" id="GO:0009289">
    <property type="term" value="C:pilus"/>
    <property type="evidence" value="ECO:0007669"/>
    <property type="project" value="InterPro"/>
</dbReference>
<keyword evidence="5 7" id="KW-0472">Membrane</keyword>
<dbReference type="RefSeq" id="WP_094287510.1">
    <property type="nucleotide sequence ID" value="NZ_NOIG01000004.1"/>
</dbReference>
<dbReference type="GO" id="GO:0007155">
    <property type="term" value="P:cell adhesion"/>
    <property type="evidence" value="ECO:0007669"/>
    <property type="project" value="InterPro"/>
</dbReference>
<dbReference type="Pfam" id="PF06271">
    <property type="entry name" value="RDD"/>
    <property type="match status" value="1"/>
</dbReference>
<dbReference type="AlphaFoldDB" id="A0A235EQV8"/>
<comment type="subcellular location">
    <subcellularLocation>
        <location evidence="1">Cell membrane</location>
        <topology evidence="1">Multi-pass membrane protein</topology>
    </subcellularLocation>
</comment>
<dbReference type="PANTHER" id="PTHR36115">
    <property type="entry name" value="PROLINE-RICH ANTIGEN HOMOLOG-RELATED"/>
    <property type="match status" value="1"/>
</dbReference>
<feature type="domain" description="RDD" evidence="8">
    <location>
        <begin position="65"/>
        <end position="185"/>
    </location>
</feature>
<protein>
    <submittedName>
        <fullName evidence="9">Transporter</fullName>
    </submittedName>
</protein>
<dbReference type="InterPro" id="IPR051791">
    <property type="entry name" value="Pra-immunoreactive"/>
</dbReference>
<feature type="transmembrane region" description="Helical" evidence="7">
    <location>
        <begin position="75"/>
        <end position="95"/>
    </location>
</feature>
<proteinExistence type="predicted"/>
<dbReference type="GO" id="GO:0005886">
    <property type="term" value="C:plasma membrane"/>
    <property type="evidence" value="ECO:0007669"/>
    <property type="project" value="UniProtKB-SubCell"/>
</dbReference>
<evidence type="ECO:0000259" key="8">
    <source>
        <dbReference type="Pfam" id="PF06271"/>
    </source>
</evidence>
<keyword evidence="2" id="KW-1003">Cell membrane</keyword>
<evidence type="ECO:0000256" key="7">
    <source>
        <dbReference type="SAM" id="Phobius"/>
    </source>
</evidence>
<name>A0A235EQV8_9BURK</name>
<evidence type="ECO:0000313" key="9">
    <source>
        <dbReference type="EMBL" id="OYD51426.1"/>
    </source>
</evidence>
<evidence type="ECO:0000256" key="1">
    <source>
        <dbReference type="ARBA" id="ARBA00004651"/>
    </source>
</evidence>
<organism evidence="9 10">
    <name type="scientific">Acidovorax kalamii</name>
    <dbReference type="NCBI Taxonomy" id="2004485"/>
    <lineage>
        <taxon>Bacteria</taxon>
        <taxon>Pseudomonadati</taxon>
        <taxon>Pseudomonadota</taxon>
        <taxon>Betaproteobacteria</taxon>
        <taxon>Burkholderiales</taxon>
        <taxon>Comamonadaceae</taxon>
        <taxon>Acidovorax</taxon>
    </lineage>
</organism>
<comment type="caution">
    <text evidence="9">The sequence shown here is derived from an EMBL/GenBank/DDBJ whole genome shotgun (WGS) entry which is preliminary data.</text>
</comment>
<sequence length="382" mass="39496">MQCTQCNWQNPASYTHCFSCNAPLAAAGEGIGPRTAGAATAKARPRPQSPSVPSPAQHAQAAVFPSMLARLGATLIDGLAMAAVPAALLTAWALASSALDGAPPGPLLAAALALGALGLLLPGLMDALGAGSFGKRVLGLRVVTRTGERPGVARSALRHFLKYSLTLGLTLAVPFLLHRLLTALFGERGLHSSMTGTFVVARDADDAAIREAIANAPGPGWFLKGLVVLGGLAVLGLAVVVTLVLWSPRSEPANPLRDTVRQLDGAARVVLQLVENHYRSTGKFPPSAAAIGLGPSGPTERLPAGFQALSIDPASGVVRLTIAEGVGGTEGAALAGKHLVYTPLLRTRKQQTDIRQWQCGSDDIARSDRPFQCRHASTRAAP</sequence>
<evidence type="ECO:0000256" key="5">
    <source>
        <dbReference type="ARBA" id="ARBA00023136"/>
    </source>
</evidence>
<keyword evidence="3 7" id="KW-0812">Transmembrane</keyword>
<evidence type="ECO:0000256" key="6">
    <source>
        <dbReference type="SAM" id="MobiDB-lite"/>
    </source>
</evidence>
<gene>
    <name evidence="9" type="ORF">CBY09_06335</name>
</gene>
<keyword evidence="4 7" id="KW-1133">Transmembrane helix</keyword>
<evidence type="ECO:0000313" key="10">
    <source>
        <dbReference type="Proteomes" id="UP000215441"/>
    </source>
</evidence>
<dbReference type="OrthoDB" id="8652801at2"/>
<dbReference type="Gene3D" id="3.30.700.10">
    <property type="entry name" value="Glycoprotein, Type 4 Pilin"/>
    <property type="match status" value="1"/>
</dbReference>
<dbReference type="InterPro" id="IPR001082">
    <property type="entry name" value="Pilin"/>
</dbReference>
<feature type="transmembrane region" description="Helical" evidence="7">
    <location>
        <begin position="163"/>
        <end position="185"/>
    </location>
</feature>
<dbReference type="EMBL" id="NOIG01000004">
    <property type="protein sequence ID" value="OYD51426.1"/>
    <property type="molecule type" value="Genomic_DNA"/>
</dbReference>
<dbReference type="InterPro" id="IPR010432">
    <property type="entry name" value="RDD"/>
</dbReference>
<reference evidence="9 10" key="1">
    <citation type="submission" date="2017-07" db="EMBL/GenBank/DDBJ databases">
        <title>Acidovorax KNDSW TSA 6 genome sequence and assembly.</title>
        <authorList>
            <person name="Mayilraj S."/>
        </authorList>
    </citation>
    <scope>NUCLEOTIDE SEQUENCE [LARGE SCALE GENOMIC DNA]</scope>
    <source>
        <strain evidence="9 10">KNDSW-TSA6</strain>
    </source>
</reference>
<dbReference type="Pfam" id="PF00114">
    <property type="entry name" value="Pilin"/>
    <property type="match status" value="1"/>
</dbReference>
<evidence type="ECO:0000256" key="2">
    <source>
        <dbReference type="ARBA" id="ARBA00022475"/>
    </source>
</evidence>